<dbReference type="PANTHER" id="PTHR48100:SF62">
    <property type="entry name" value="GLUCOSYL-3-PHOSPHOGLYCERATE PHOSPHATASE"/>
    <property type="match status" value="1"/>
</dbReference>
<dbReference type="InterPro" id="IPR050275">
    <property type="entry name" value="PGM_Phosphatase"/>
</dbReference>
<organism evidence="1 2">
    <name type="scientific">Nocardioides alpinus</name>
    <dbReference type="NCBI Taxonomy" id="748909"/>
    <lineage>
        <taxon>Bacteria</taxon>
        <taxon>Bacillati</taxon>
        <taxon>Actinomycetota</taxon>
        <taxon>Actinomycetes</taxon>
        <taxon>Propionibacteriales</taxon>
        <taxon>Nocardioidaceae</taxon>
        <taxon>Nocardioides</taxon>
    </lineage>
</organism>
<dbReference type="SMART" id="SM00855">
    <property type="entry name" value="PGAM"/>
    <property type="match status" value="1"/>
</dbReference>
<sequence>MERLPGDPARPDVSLRRTLVVLRHGRTAWNDAGRAQGHADIELDELGHAQASAAATELALLAPTRIWCSDLSRARQTAAPLAGATGLVPEVVPALREYDVGKRTGMTFDEFAAAFPDEYAAWLAGDESLTVPGAETTSDVRARIVPAMRACLDALGAGETGIVVTHGAALRVGVAGLLAWPDEIDETLAGMDNCGWLRLREHTRFGHLQLASYNQCAAT</sequence>
<keyword evidence="2" id="KW-1185">Reference proteome</keyword>
<dbReference type="EMBL" id="PJBV01000012">
    <property type="protein sequence ID" value="PKH42878.1"/>
    <property type="molecule type" value="Genomic_DNA"/>
</dbReference>
<protein>
    <submittedName>
        <fullName evidence="1">Histidine phosphatase family protein</fullName>
    </submittedName>
</protein>
<reference evidence="1 2" key="1">
    <citation type="submission" date="2017-12" db="EMBL/GenBank/DDBJ databases">
        <title>Pharmacopeia of the Arctic Ocean.</title>
        <authorList>
            <person name="Collins E."/>
            <person name="Ducluzeau A.-L."/>
        </authorList>
    </citation>
    <scope>NUCLEOTIDE SEQUENCE [LARGE SCALE GENOMIC DNA]</scope>
    <source>
        <strain evidence="1 2">DSM 23325</strain>
    </source>
</reference>
<dbReference type="InterPro" id="IPR013078">
    <property type="entry name" value="His_Pase_superF_clade-1"/>
</dbReference>
<accession>A0ABX4R003</accession>
<dbReference type="SUPFAM" id="SSF53254">
    <property type="entry name" value="Phosphoglycerate mutase-like"/>
    <property type="match status" value="1"/>
</dbReference>
<dbReference type="Proteomes" id="UP000233565">
    <property type="component" value="Unassembled WGS sequence"/>
</dbReference>
<dbReference type="CDD" id="cd07067">
    <property type="entry name" value="HP_PGM_like"/>
    <property type="match status" value="1"/>
</dbReference>
<name>A0ABX4R003_9ACTN</name>
<comment type="caution">
    <text evidence="1">The sequence shown here is derived from an EMBL/GenBank/DDBJ whole genome shotgun (WGS) entry which is preliminary data.</text>
</comment>
<proteinExistence type="predicted"/>
<evidence type="ECO:0000313" key="1">
    <source>
        <dbReference type="EMBL" id="PKH42878.1"/>
    </source>
</evidence>
<dbReference type="Gene3D" id="3.40.50.1240">
    <property type="entry name" value="Phosphoglycerate mutase-like"/>
    <property type="match status" value="1"/>
</dbReference>
<dbReference type="PANTHER" id="PTHR48100">
    <property type="entry name" value="BROAD-SPECIFICITY PHOSPHATASE YOR283W-RELATED"/>
    <property type="match status" value="1"/>
</dbReference>
<evidence type="ECO:0000313" key="2">
    <source>
        <dbReference type="Proteomes" id="UP000233565"/>
    </source>
</evidence>
<dbReference type="Pfam" id="PF00300">
    <property type="entry name" value="His_Phos_1"/>
    <property type="match status" value="1"/>
</dbReference>
<gene>
    <name evidence="1" type="ORF">CXG46_05795</name>
</gene>
<dbReference type="InterPro" id="IPR029033">
    <property type="entry name" value="His_PPase_superfam"/>
</dbReference>